<evidence type="ECO:0008006" key="4">
    <source>
        <dbReference type="Google" id="ProtNLM"/>
    </source>
</evidence>
<evidence type="ECO:0000313" key="2">
    <source>
        <dbReference type="EMBL" id="SDO63871.1"/>
    </source>
</evidence>
<protein>
    <recommendedName>
        <fullName evidence="4">GLPGLI family protein</fullName>
    </recommendedName>
</protein>
<dbReference type="OrthoDB" id="750023at2"/>
<keyword evidence="1" id="KW-0732">Signal</keyword>
<dbReference type="RefSeq" id="WP_143010614.1">
    <property type="nucleotide sequence ID" value="NZ_FNGY01000017.1"/>
</dbReference>
<gene>
    <name evidence="2" type="ORF">SAMN05421820_11767</name>
</gene>
<dbReference type="Proteomes" id="UP000183200">
    <property type="component" value="Unassembled WGS sequence"/>
</dbReference>
<organism evidence="2 3">
    <name type="scientific">Pedobacter steynii</name>
    <dbReference type="NCBI Taxonomy" id="430522"/>
    <lineage>
        <taxon>Bacteria</taxon>
        <taxon>Pseudomonadati</taxon>
        <taxon>Bacteroidota</taxon>
        <taxon>Sphingobacteriia</taxon>
        <taxon>Sphingobacteriales</taxon>
        <taxon>Sphingobacteriaceae</taxon>
        <taxon>Pedobacter</taxon>
    </lineage>
</organism>
<feature type="chain" id="PRO_5010278009" description="GLPGLI family protein" evidence="1">
    <location>
        <begin position="24"/>
        <end position="314"/>
    </location>
</feature>
<dbReference type="EMBL" id="FNGY01000017">
    <property type="protein sequence ID" value="SDO63871.1"/>
    <property type="molecule type" value="Genomic_DNA"/>
</dbReference>
<name>A0A1H0L7D4_9SPHI</name>
<reference evidence="3" key="1">
    <citation type="submission" date="2016-10" db="EMBL/GenBank/DDBJ databases">
        <authorList>
            <person name="Varghese N."/>
            <person name="Submissions S."/>
        </authorList>
    </citation>
    <scope>NUCLEOTIDE SEQUENCE [LARGE SCALE GENOMIC DNA]</scope>
    <source>
        <strain evidence="3">DSM 19110</strain>
    </source>
</reference>
<dbReference type="AlphaFoldDB" id="A0A1H0L7D4"/>
<sequence length="314" mass="35691">MMRFNIKIYLTIGLLGFSAPCLFAQKKQPDSVALSPFFPLNVGYALDSNATKDIKRISIDVEIKTQIPDDYHYCISALNAAFNGKKFHTGLATHTNGIPVKIKNAKDTVFGQGAVFTRWFEGDTNLIATKGFTESRSNSYISIRNKAIWNKGRYRITLYKSGYKKGKPIPGQNLKYNDQYPLTVYEHSWITMTVENLDTRKKWVIGSMAFPGKKIDMDPRFEIFLEQYGAAINYGAKNRALDKPIIYYKDLPKIELIIGNVTIDGEKQQLEKVNLRVRKPEINIAREVFNAGKNEIWFETGELQEPVSGSKIKP</sequence>
<proteinExistence type="predicted"/>
<accession>A0A1H0L7D4</accession>
<evidence type="ECO:0000256" key="1">
    <source>
        <dbReference type="SAM" id="SignalP"/>
    </source>
</evidence>
<feature type="signal peptide" evidence="1">
    <location>
        <begin position="1"/>
        <end position="23"/>
    </location>
</feature>
<evidence type="ECO:0000313" key="3">
    <source>
        <dbReference type="Proteomes" id="UP000183200"/>
    </source>
</evidence>
<keyword evidence="3" id="KW-1185">Reference proteome</keyword>